<name>A0A3E1BX54_RHILT</name>
<evidence type="ECO:0000313" key="2">
    <source>
        <dbReference type="EMBL" id="RFB99756.1"/>
    </source>
</evidence>
<evidence type="ECO:0008006" key="4">
    <source>
        <dbReference type="Google" id="ProtNLM"/>
    </source>
</evidence>
<dbReference type="Proteomes" id="UP000256748">
    <property type="component" value="Unassembled WGS sequence"/>
</dbReference>
<protein>
    <recommendedName>
        <fullName evidence="4">Copper uptake system-associated protein</fullName>
    </recommendedName>
</protein>
<evidence type="ECO:0000313" key="3">
    <source>
        <dbReference type="Proteomes" id="UP000256748"/>
    </source>
</evidence>
<dbReference type="EMBL" id="NAOO01000004">
    <property type="protein sequence ID" value="RFB99756.1"/>
    <property type="molecule type" value="Genomic_DNA"/>
</dbReference>
<accession>A0A3E1BX54</accession>
<organism evidence="2 3">
    <name type="scientific">Rhizobium leguminosarum bv. trifolii</name>
    <dbReference type="NCBI Taxonomy" id="386"/>
    <lineage>
        <taxon>Bacteria</taxon>
        <taxon>Pseudomonadati</taxon>
        <taxon>Pseudomonadota</taxon>
        <taxon>Alphaproteobacteria</taxon>
        <taxon>Hyphomicrobiales</taxon>
        <taxon>Rhizobiaceae</taxon>
        <taxon>Rhizobium/Agrobacterium group</taxon>
        <taxon>Rhizobium</taxon>
    </lineage>
</organism>
<proteinExistence type="predicted"/>
<feature type="chain" id="PRO_5017619281" description="Copper uptake system-associated protein" evidence="1">
    <location>
        <begin position="20"/>
        <end position="150"/>
    </location>
</feature>
<feature type="signal peptide" evidence="1">
    <location>
        <begin position="1"/>
        <end position="19"/>
    </location>
</feature>
<dbReference type="RefSeq" id="WP_116272453.1">
    <property type="nucleotide sequence ID" value="NZ_KZ859521.1"/>
</dbReference>
<comment type="caution">
    <text evidence="2">The sequence shown here is derived from an EMBL/GenBank/DDBJ whole genome shotgun (WGS) entry which is preliminary data.</text>
</comment>
<sequence length="150" mass="15687">MKTIIALLACVLFASMASADDDPQQAIPARLKLMFERPDKPLDIAPVVVQADWAIAGWRQAGRGGRALLKKTHHSWSIYLSSGDSLKDAGTLEKIGLSANDAAGLAARLKEAETGLDPSALALFSSFEGTVMMMNAASNGAGGGHEGHAQ</sequence>
<evidence type="ECO:0000256" key="1">
    <source>
        <dbReference type="SAM" id="SignalP"/>
    </source>
</evidence>
<gene>
    <name evidence="2" type="ORF">B5K10_04375</name>
</gene>
<dbReference type="NCBIfam" id="NF033672">
    <property type="entry name" value="mbn_chaper_assoc"/>
    <property type="match status" value="1"/>
</dbReference>
<reference evidence="2 3" key="1">
    <citation type="submission" date="2017-03" db="EMBL/GenBank/DDBJ databases">
        <title>Genome analysis of Rhizobial strains effectives or ineffectives for nitrogen fixation isolated from bean seeds.</title>
        <authorList>
            <person name="Peralta H."/>
            <person name="Aguilar-Vera A."/>
            <person name="Mora Y."/>
            <person name="Vargas-Lagunas C."/>
            <person name="Girard L."/>
            <person name="Mora J."/>
        </authorList>
    </citation>
    <scope>NUCLEOTIDE SEQUENCE [LARGE SCALE GENOMIC DNA]</scope>
    <source>
        <strain evidence="2 3">CCGM5</strain>
    </source>
</reference>
<dbReference type="AlphaFoldDB" id="A0A3E1BX54"/>
<keyword evidence="1" id="KW-0732">Signal</keyword>